<dbReference type="Gene3D" id="3.40.50.300">
    <property type="entry name" value="P-loop containing nucleotide triphosphate hydrolases"/>
    <property type="match status" value="1"/>
</dbReference>
<dbReference type="SUPFAM" id="SSF52540">
    <property type="entry name" value="P-loop containing nucleoside triphosphate hydrolases"/>
    <property type="match status" value="1"/>
</dbReference>
<dbReference type="PANTHER" id="PTHR33295">
    <property type="entry name" value="ATPASE"/>
    <property type="match status" value="1"/>
</dbReference>
<reference evidence="3 4" key="1">
    <citation type="journal article" date="2015" name="Genome Announc.">
        <title>Expanding the biotechnology potential of lactobacilli through comparative genomics of 213 strains and associated genera.</title>
        <authorList>
            <person name="Sun Z."/>
            <person name="Harris H.M."/>
            <person name="McCann A."/>
            <person name="Guo C."/>
            <person name="Argimon S."/>
            <person name="Zhang W."/>
            <person name="Yang X."/>
            <person name="Jeffery I.B."/>
            <person name="Cooney J.C."/>
            <person name="Kagawa T.F."/>
            <person name="Liu W."/>
            <person name="Song Y."/>
            <person name="Salvetti E."/>
            <person name="Wrobel A."/>
            <person name="Rasinkangas P."/>
            <person name="Parkhill J."/>
            <person name="Rea M.C."/>
            <person name="O'Sullivan O."/>
            <person name="Ritari J."/>
            <person name="Douillard F.P."/>
            <person name="Paul Ross R."/>
            <person name="Yang R."/>
            <person name="Briner A.E."/>
            <person name="Felis G.E."/>
            <person name="de Vos W.M."/>
            <person name="Barrangou R."/>
            <person name="Klaenhammer T.R."/>
            <person name="Caufield P.W."/>
            <person name="Cui Y."/>
            <person name="Zhang H."/>
            <person name="O'Toole P.W."/>
        </authorList>
    </citation>
    <scope>NUCLEOTIDE SEQUENCE [LARGE SCALE GENOMIC DNA]</scope>
    <source>
        <strain evidence="3 4">DSM 16043</strain>
    </source>
</reference>
<sequence>MNFLNEFKDNEAIKVITGIRRSGKTFLMNMFIDHLKEEGIDESQIIYINFEDMAFNTIKNEIDLYNYVHTHENKTKKNYLFFDEIQNVNNWEKAINSFRIDMDADIYITGSNSHLLSGEMATLLAGRYVELTIYPLSFKEYYDFKKGAPQTAYKLFTEYLVDGGFPAVDIAPSDNLKTALKHGIFDSVVLRDIALRANTRDDKAIVAIIEYLMGEIGSPISATNISNTLRSNGFKTTTATVISYLNLLQQSYLFYAAKKYDIRGKKMLSTLGKYYVADTGLRNTRLNKNYRDNIGHQIENVVYIELLRRGYTVDVGDYSGKEIDFIARKGEEVEYYQVTEHLPENDTRETDNLRYIPDGYKKVVLSLSQFDAGKVDGIDVQYLIDWLLEE</sequence>
<gene>
    <name evidence="3" type="ORF">FC46_GL001137</name>
</gene>
<organism evidence="3 4">
    <name type="scientific">Lactobacillus kalixensis DSM 16043</name>
    <dbReference type="NCBI Taxonomy" id="1423763"/>
    <lineage>
        <taxon>Bacteria</taxon>
        <taxon>Bacillati</taxon>
        <taxon>Bacillota</taxon>
        <taxon>Bacilli</taxon>
        <taxon>Lactobacillales</taxon>
        <taxon>Lactobacillaceae</taxon>
        <taxon>Lactobacillus</taxon>
    </lineage>
</organism>
<keyword evidence="4" id="KW-1185">Reference proteome</keyword>
<evidence type="ECO:0000313" key="4">
    <source>
        <dbReference type="Proteomes" id="UP000051036"/>
    </source>
</evidence>
<dbReference type="Pfam" id="PF13635">
    <property type="entry name" value="DUF4143"/>
    <property type="match status" value="1"/>
</dbReference>
<evidence type="ECO:0000259" key="2">
    <source>
        <dbReference type="Pfam" id="PF13635"/>
    </source>
</evidence>
<name>A0A0R1U766_9LACO</name>
<dbReference type="EMBL" id="AZFM01000031">
    <property type="protein sequence ID" value="KRL89068.1"/>
    <property type="molecule type" value="Genomic_DNA"/>
</dbReference>
<evidence type="ECO:0000259" key="1">
    <source>
        <dbReference type="Pfam" id="PF13173"/>
    </source>
</evidence>
<feature type="domain" description="DUF4143" evidence="2">
    <location>
        <begin position="191"/>
        <end position="336"/>
    </location>
</feature>
<evidence type="ECO:0008006" key="5">
    <source>
        <dbReference type="Google" id="ProtNLM"/>
    </source>
</evidence>
<proteinExistence type="predicted"/>
<evidence type="ECO:0000313" key="3">
    <source>
        <dbReference type="EMBL" id="KRL89068.1"/>
    </source>
</evidence>
<dbReference type="AlphaFoldDB" id="A0A0R1U766"/>
<dbReference type="Proteomes" id="UP000051036">
    <property type="component" value="Unassembled WGS sequence"/>
</dbReference>
<dbReference type="InterPro" id="IPR027417">
    <property type="entry name" value="P-loop_NTPase"/>
</dbReference>
<dbReference type="PATRIC" id="fig|1423763.3.peg.1153"/>
<dbReference type="InterPro" id="IPR025420">
    <property type="entry name" value="DUF4143"/>
</dbReference>
<comment type="caution">
    <text evidence="3">The sequence shown here is derived from an EMBL/GenBank/DDBJ whole genome shotgun (WGS) entry which is preliminary data.</text>
</comment>
<feature type="domain" description="AAA" evidence="1">
    <location>
        <begin position="11"/>
        <end position="141"/>
    </location>
</feature>
<accession>A0A0R1U766</accession>
<protein>
    <recommendedName>
        <fullName evidence="5">ATPase</fullName>
    </recommendedName>
</protein>
<dbReference type="InterPro" id="IPR041682">
    <property type="entry name" value="AAA_14"/>
</dbReference>
<dbReference type="PANTHER" id="PTHR33295:SF20">
    <property type="entry name" value="ATPASE"/>
    <property type="match status" value="1"/>
</dbReference>
<dbReference type="Pfam" id="PF13173">
    <property type="entry name" value="AAA_14"/>
    <property type="match status" value="1"/>
</dbReference>